<dbReference type="Pfam" id="PF09355">
    <property type="entry name" value="Phage_Gp19"/>
    <property type="match status" value="1"/>
</dbReference>
<dbReference type="EMBL" id="KM233454">
    <property type="protein sequence ID" value="AIM51069.1"/>
    <property type="molecule type" value="Genomic_DNA"/>
</dbReference>
<name>A0A088FWJ0_9CAUD</name>
<sequence length="123" mass="14147">MPYATASDVTSRWARQPTDEETALINVRLADVERMIKRRIPDLATKVTDPDYLEDLKQVEADAVLRLVRNPEGYLSETDGNYTYMLRSDLASGKLEIFPEEWEILGYRRSRMTVIVPNPVMPT</sequence>
<dbReference type="RefSeq" id="YP_009198444.1">
    <property type="nucleotide sequence ID" value="NC_028798.1"/>
</dbReference>
<gene>
    <name evidence="1" type="ORF">PBI_MARQUARDT_19</name>
</gene>
<evidence type="ECO:0000313" key="2">
    <source>
        <dbReference type="Proteomes" id="UP000029346"/>
    </source>
</evidence>
<dbReference type="GeneID" id="26625514"/>
<evidence type="ECO:0000313" key="1">
    <source>
        <dbReference type="EMBL" id="AIM51069.1"/>
    </source>
</evidence>
<dbReference type="Proteomes" id="UP000029346">
    <property type="component" value="Segment"/>
</dbReference>
<proteinExistence type="predicted"/>
<protein>
    <submittedName>
        <fullName evidence="1">Head-to-tail adaptor</fullName>
    </submittedName>
</protein>
<dbReference type="OrthoDB" id="14615at10239"/>
<organism evidence="1 2">
    <name type="scientific">Mycobacterium phage MarQuardt</name>
    <dbReference type="NCBI Taxonomy" id="1527516"/>
    <lineage>
        <taxon>Viruses</taxon>
        <taxon>Duplodnaviria</taxon>
        <taxon>Heunggongvirae</taxon>
        <taxon>Uroviricota</taxon>
        <taxon>Caudoviricetes</taxon>
        <taxon>Microwolfvirus</taxon>
        <taxon>Microwolfvirus JHC117</taxon>
    </lineage>
</organism>
<reference evidence="1 2" key="1">
    <citation type="submission" date="2014-07" db="EMBL/GenBank/DDBJ databases">
        <authorList>
            <person name="Barna A.M."/>
            <person name="Butterbrodt E.W."/>
            <person name="Cole K.D."/>
            <person name="Kelling B.L."/>
            <person name="Kponou M.-M.Y."/>
            <person name="Mack M.A."/>
            <person name="Mohn T.C."/>
            <person name="Neisius C."/>
            <person name="Nolting E.C."/>
            <person name="Pumper S.J."/>
            <person name="Schmidt M.E."/>
            <person name="Sirek E."/>
            <person name="Sorge E.L."/>
            <person name="Wilson R.K."/>
            <person name="Bonilla J.A."/>
            <person name="Klyczek K."/>
            <person name="Mogen K.L."/>
            <person name="Serrano M.G."/>
            <person name="Buck G."/>
            <person name="Lee V."/>
            <person name="Wang Y."/>
            <person name="Carvalho R."/>
            <person name="Voegtly L."/>
            <person name="Shi R."/>
            <person name="Duckworth R."/>
            <person name="Johnson A."/>
            <person name="Loviza R."/>
            <person name="Walstead R."/>
            <person name="Shah Z."/>
            <person name="Kiflezghi M."/>
            <person name="Wade K."/>
            <person name="Anders K.R."/>
            <person name="Braun M.A."/>
            <person name="Delesalle V.A."/>
            <person name="Hughes L.E."/>
            <person name="Ware V.C."/>
            <person name="Bradley K.W."/>
            <person name="Barker L.P."/>
            <person name="Asai D.J."/>
            <person name="Bowman C.A."/>
            <person name="Russell D.A."/>
            <person name="Pope W.H."/>
            <person name="Jacobs-Sera D."/>
            <person name="Hendrix R.W."/>
            <person name="Hatfull G.F."/>
        </authorList>
    </citation>
    <scope>NUCLEOTIDE SEQUENCE [LARGE SCALE GENOMIC DNA]</scope>
</reference>
<dbReference type="InterPro" id="IPR018963">
    <property type="entry name" value="Mycophage_D29_Gp19"/>
</dbReference>
<dbReference type="KEGG" id="vg:26625514"/>
<accession>A0A088FWJ0</accession>